<sequence>MVQCFTFHTVQGQSSTDHGIDWYAHLLHPSSQLIFQAHRHVRAQSFNNTMQPCTSVPTEKNNDVWALVLYAVLSVLGTTDIFEISSLIIQENLRHHGKVFLANQAMSNLLITTLGFPASSHHKFKQEEMEVFISLTGLSLATLTRQRTGNPIHHKDGLISKESVCIATGLLQHIIAGYEEERHICHVISGGDEPLFDKHFAIFSPTRGDNKLLL</sequence>
<organism evidence="1 2">
    <name type="scientific">Oedothorax gibbosus</name>
    <dbReference type="NCBI Taxonomy" id="931172"/>
    <lineage>
        <taxon>Eukaryota</taxon>
        <taxon>Metazoa</taxon>
        <taxon>Ecdysozoa</taxon>
        <taxon>Arthropoda</taxon>
        <taxon>Chelicerata</taxon>
        <taxon>Arachnida</taxon>
        <taxon>Araneae</taxon>
        <taxon>Araneomorphae</taxon>
        <taxon>Entelegynae</taxon>
        <taxon>Araneoidea</taxon>
        <taxon>Linyphiidae</taxon>
        <taxon>Erigoninae</taxon>
        <taxon>Oedothorax</taxon>
    </lineage>
</organism>
<reference evidence="1 2" key="1">
    <citation type="journal article" date="2022" name="Nat. Ecol. Evol.">
        <title>A masculinizing supergene underlies an exaggerated male reproductive morph in a spider.</title>
        <authorList>
            <person name="Hendrickx F."/>
            <person name="De Corte Z."/>
            <person name="Sonet G."/>
            <person name="Van Belleghem S.M."/>
            <person name="Kostlbacher S."/>
            <person name="Vangestel C."/>
        </authorList>
    </citation>
    <scope>NUCLEOTIDE SEQUENCE [LARGE SCALE GENOMIC DNA]</scope>
    <source>
        <strain evidence="1">W744_W776</strain>
    </source>
</reference>
<dbReference type="AlphaFoldDB" id="A0AAV6VJ97"/>
<evidence type="ECO:0000313" key="2">
    <source>
        <dbReference type="Proteomes" id="UP000827092"/>
    </source>
</evidence>
<comment type="caution">
    <text evidence="1">The sequence shown here is derived from an EMBL/GenBank/DDBJ whole genome shotgun (WGS) entry which is preliminary data.</text>
</comment>
<gene>
    <name evidence="1" type="ORF">JTE90_007851</name>
</gene>
<accession>A0AAV6VJ97</accession>
<name>A0AAV6VJ97_9ARAC</name>
<dbReference type="Proteomes" id="UP000827092">
    <property type="component" value="Unassembled WGS sequence"/>
</dbReference>
<keyword evidence="2" id="KW-1185">Reference proteome</keyword>
<proteinExistence type="predicted"/>
<dbReference type="EMBL" id="JAFNEN010000074">
    <property type="protein sequence ID" value="KAG8196115.1"/>
    <property type="molecule type" value="Genomic_DNA"/>
</dbReference>
<evidence type="ECO:0000313" key="1">
    <source>
        <dbReference type="EMBL" id="KAG8196115.1"/>
    </source>
</evidence>
<protein>
    <submittedName>
        <fullName evidence="1">Uncharacterized protein</fullName>
    </submittedName>
</protein>